<evidence type="ECO:0000256" key="6">
    <source>
        <dbReference type="ARBA" id="ARBA00022679"/>
    </source>
</evidence>
<dbReference type="Gene3D" id="1.10.287.560">
    <property type="entry name" value="Histidine kinase CheA-like, homodimeric domain"/>
    <property type="match status" value="1"/>
</dbReference>
<keyword evidence="5 12" id="KW-0597">Phosphoprotein</keyword>
<evidence type="ECO:0000259" key="16">
    <source>
        <dbReference type="PROSITE" id="PS50894"/>
    </source>
</evidence>
<accession>A0AA49JD42</accession>
<dbReference type="InterPro" id="IPR002545">
    <property type="entry name" value="CheW-lke_dom"/>
</dbReference>
<dbReference type="GO" id="GO:0000155">
    <property type="term" value="F:phosphorelay sensor kinase activity"/>
    <property type="evidence" value="ECO:0007669"/>
    <property type="project" value="InterPro"/>
</dbReference>
<dbReference type="Gene3D" id="1.20.120.160">
    <property type="entry name" value="HPT domain"/>
    <property type="match status" value="1"/>
</dbReference>
<feature type="domain" description="Histidine kinase" evidence="14">
    <location>
        <begin position="181"/>
        <end position="427"/>
    </location>
</feature>
<dbReference type="Gene3D" id="2.30.30.40">
    <property type="entry name" value="SH3 Domains"/>
    <property type="match status" value="1"/>
</dbReference>
<sequence>MSNQKKENEYKELFLAEAMDNYEEISRFLTQLEKKTNDQELIQSLFRITHTLKGNAAGMGFNDIADLAHVLEDMFSEIRDRKIELSDDVFSAIFKGTDVLGNLISAIKEEKTVRYKGIKTKLEVIIRNANKSATGESKVPDSVEPETKKENIPSANDKDHTKEELYGENNDETQALNNKVGLSDLVQVPVGKLDNLLNLVGELIIERDRLIAMNSNISNTDFSRLNRISSDLQYSVMNVRLVQVGFLLNKFHRIVRDIAHKESKKVNLILEGAETEIDRNILHVISDSMIHLVRNAIGHGIEKEEDRIKNNKSAEGNLIIKASSESDNVILEIIDDGAGINPSKIKEKALSKGLIKAQDVDHMSQEEILMLIFRPGFSTNDQVNDISGRGVGMDVVKQSLDSIGGTIKIDSEVGKGSTFTLNLPSSMAVKSTLLFELDKQVYAIPLNYTESVISIQKKEIRKAFNGWVTVNQGNTVILVHLSEILSNYKYSAENQSRLKDNDDEDSIKIIIVKIQGKRLGFIVDHLLQQKEIIEKPLLKPVENNPFLSGVTIMGNGNVCLVLSVPGIANSYLKKVSQYNKNNMHA</sequence>
<dbReference type="AlphaFoldDB" id="A0AA49JD42"/>
<keyword evidence="6 17" id="KW-0808">Transferase</keyword>
<dbReference type="CDD" id="cd16916">
    <property type="entry name" value="HATPase_CheA-like"/>
    <property type="match status" value="1"/>
</dbReference>
<dbReference type="FunFam" id="3.30.565.10:FF:000016">
    <property type="entry name" value="Chemotaxis protein CheA, putative"/>
    <property type="match status" value="1"/>
</dbReference>
<keyword evidence="9" id="KW-0067">ATP-binding</keyword>
<gene>
    <name evidence="17" type="ORF">QYS47_04825</name>
</gene>
<comment type="function">
    <text evidence="11">Involved in the transmission of sensory signals from the chemoreceptors to the flagellar motors. CheA is autophosphorylated; it can transfer its phosphate group to either CheB or CheY.</text>
</comment>
<evidence type="ECO:0000313" key="17">
    <source>
        <dbReference type="EMBL" id="WKK83071.2"/>
    </source>
</evidence>
<dbReference type="PANTHER" id="PTHR43395:SF10">
    <property type="entry name" value="CHEMOTAXIS PROTEIN CHEA"/>
    <property type="match status" value="1"/>
</dbReference>
<keyword evidence="10" id="KW-0902">Two-component regulatory system</keyword>
<evidence type="ECO:0000259" key="15">
    <source>
        <dbReference type="PROSITE" id="PS50851"/>
    </source>
</evidence>
<dbReference type="Proteomes" id="UP001232019">
    <property type="component" value="Chromosome"/>
</dbReference>
<dbReference type="EMBL" id="CP129968">
    <property type="protein sequence ID" value="WKK83071.2"/>
    <property type="molecule type" value="Genomic_DNA"/>
</dbReference>
<feature type="modified residue" description="Phosphohistidine" evidence="12">
    <location>
        <position position="50"/>
    </location>
</feature>
<dbReference type="SUPFAM" id="SSF55874">
    <property type="entry name" value="ATPase domain of HSP90 chaperone/DNA topoisomerase II/histidine kinase"/>
    <property type="match status" value="1"/>
</dbReference>
<keyword evidence="4" id="KW-0145">Chemotaxis</keyword>
<protein>
    <recommendedName>
        <fullName evidence="3">Chemotaxis protein CheA</fullName>
        <ecNumber evidence="2">2.7.13.3</ecNumber>
    </recommendedName>
</protein>
<name>A0AA49JD42_9BACT</name>
<dbReference type="InterPro" id="IPR005467">
    <property type="entry name" value="His_kinase_dom"/>
</dbReference>
<evidence type="ECO:0000256" key="9">
    <source>
        <dbReference type="ARBA" id="ARBA00022840"/>
    </source>
</evidence>
<dbReference type="PRINTS" id="PR00344">
    <property type="entry name" value="BCTRLSENSOR"/>
</dbReference>
<dbReference type="InterPro" id="IPR003594">
    <property type="entry name" value="HATPase_dom"/>
</dbReference>
<dbReference type="GO" id="GO:0006935">
    <property type="term" value="P:chemotaxis"/>
    <property type="evidence" value="ECO:0007669"/>
    <property type="project" value="InterPro"/>
</dbReference>
<dbReference type="PROSITE" id="PS50109">
    <property type="entry name" value="HIS_KIN"/>
    <property type="match status" value="1"/>
</dbReference>
<dbReference type="InterPro" id="IPR051315">
    <property type="entry name" value="Bact_Chemotaxis_CheA"/>
</dbReference>
<dbReference type="RefSeq" id="WP_322348110.1">
    <property type="nucleotide sequence ID" value="NZ_CP129968.2"/>
</dbReference>
<evidence type="ECO:0000256" key="5">
    <source>
        <dbReference type="ARBA" id="ARBA00022553"/>
    </source>
</evidence>
<dbReference type="PROSITE" id="PS50894">
    <property type="entry name" value="HPT"/>
    <property type="match status" value="1"/>
</dbReference>
<comment type="catalytic activity">
    <reaction evidence="1">
        <text>ATP + protein L-histidine = ADP + protein N-phospho-L-histidine.</text>
        <dbReference type="EC" id="2.7.13.3"/>
    </reaction>
</comment>
<dbReference type="Gene3D" id="3.30.565.10">
    <property type="entry name" value="Histidine kinase-like ATPase, C-terminal domain"/>
    <property type="match status" value="1"/>
</dbReference>
<feature type="compositionally biased region" description="Basic and acidic residues" evidence="13">
    <location>
        <begin position="138"/>
        <end position="161"/>
    </location>
</feature>
<dbReference type="SMART" id="SM00387">
    <property type="entry name" value="HATPase_c"/>
    <property type="match status" value="1"/>
</dbReference>
<dbReference type="SUPFAM" id="SSF47384">
    <property type="entry name" value="Homodimeric domain of signal transducing histidine kinase"/>
    <property type="match status" value="1"/>
</dbReference>
<dbReference type="SMART" id="SM00073">
    <property type="entry name" value="HPT"/>
    <property type="match status" value="1"/>
</dbReference>
<dbReference type="InterPro" id="IPR004358">
    <property type="entry name" value="Sig_transdc_His_kin-like_C"/>
</dbReference>
<dbReference type="InterPro" id="IPR036890">
    <property type="entry name" value="HATPase_C_sf"/>
</dbReference>
<feature type="domain" description="CheW-like" evidence="15">
    <location>
        <begin position="429"/>
        <end position="573"/>
    </location>
</feature>
<feature type="domain" description="HPt" evidence="16">
    <location>
        <begin position="3"/>
        <end position="107"/>
    </location>
</feature>
<dbReference type="Pfam" id="PF02895">
    <property type="entry name" value="H-kinase_dim"/>
    <property type="match status" value="1"/>
</dbReference>
<dbReference type="InterPro" id="IPR036097">
    <property type="entry name" value="HisK_dim/P_sf"/>
</dbReference>
<keyword evidence="8" id="KW-0418">Kinase</keyword>
<evidence type="ECO:0000256" key="3">
    <source>
        <dbReference type="ARBA" id="ARBA00021495"/>
    </source>
</evidence>
<dbReference type="Pfam" id="PF01627">
    <property type="entry name" value="Hpt"/>
    <property type="match status" value="1"/>
</dbReference>
<dbReference type="PANTHER" id="PTHR43395">
    <property type="entry name" value="SENSOR HISTIDINE KINASE CHEA"/>
    <property type="match status" value="1"/>
</dbReference>
<dbReference type="InterPro" id="IPR008207">
    <property type="entry name" value="Sig_transdc_His_kin_Hpt_dom"/>
</dbReference>
<proteinExistence type="predicted"/>
<evidence type="ECO:0000256" key="13">
    <source>
        <dbReference type="SAM" id="MobiDB-lite"/>
    </source>
</evidence>
<evidence type="ECO:0000256" key="10">
    <source>
        <dbReference type="ARBA" id="ARBA00023012"/>
    </source>
</evidence>
<dbReference type="InterPro" id="IPR037006">
    <property type="entry name" value="CheA-like_homodim_sf"/>
</dbReference>
<dbReference type="SMART" id="SM01231">
    <property type="entry name" value="H-kinase_dim"/>
    <property type="match status" value="1"/>
</dbReference>
<evidence type="ECO:0000256" key="1">
    <source>
        <dbReference type="ARBA" id="ARBA00000085"/>
    </source>
</evidence>
<dbReference type="SMART" id="SM00260">
    <property type="entry name" value="CheW"/>
    <property type="match status" value="1"/>
</dbReference>
<dbReference type="InterPro" id="IPR036641">
    <property type="entry name" value="HPT_dom_sf"/>
</dbReference>
<reference evidence="17" key="1">
    <citation type="submission" date="2023-08" db="EMBL/GenBank/DDBJ databases">
        <title>Comparative genomics and taxonomic characterization of three novel marine species of genus Marivirga.</title>
        <authorList>
            <person name="Muhammad N."/>
            <person name="Kim S.-G."/>
        </authorList>
    </citation>
    <scope>NUCLEOTIDE SEQUENCE</scope>
    <source>
        <strain evidence="17">BKB1-2</strain>
    </source>
</reference>
<dbReference type="PROSITE" id="PS50851">
    <property type="entry name" value="CHEW"/>
    <property type="match status" value="1"/>
</dbReference>
<dbReference type="EC" id="2.7.13.3" evidence="2"/>
<evidence type="ECO:0000256" key="8">
    <source>
        <dbReference type="ARBA" id="ARBA00022777"/>
    </source>
</evidence>
<feature type="region of interest" description="Disordered" evidence="13">
    <location>
        <begin position="134"/>
        <end position="161"/>
    </location>
</feature>
<keyword evidence="7" id="KW-0547">Nucleotide-binding</keyword>
<dbReference type="KEGG" id="marp:QYS47_04825"/>
<dbReference type="GO" id="GO:0005737">
    <property type="term" value="C:cytoplasm"/>
    <property type="evidence" value="ECO:0007669"/>
    <property type="project" value="InterPro"/>
</dbReference>
<dbReference type="CDD" id="cd00088">
    <property type="entry name" value="HPT"/>
    <property type="match status" value="1"/>
</dbReference>
<dbReference type="SUPFAM" id="SSF47226">
    <property type="entry name" value="Histidine-containing phosphotransfer domain, HPT domain"/>
    <property type="match status" value="1"/>
</dbReference>
<evidence type="ECO:0000259" key="14">
    <source>
        <dbReference type="PROSITE" id="PS50109"/>
    </source>
</evidence>
<evidence type="ECO:0000256" key="12">
    <source>
        <dbReference type="PROSITE-ProRule" id="PRU00110"/>
    </source>
</evidence>
<dbReference type="InterPro" id="IPR004105">
    <property type="entry name" value="CheA-like_dim"/>
</dbReference>
<evidence type="ECO:0000256" key="7">
    <source>
        <dbReference type="ARBA" id="ARBA00022741"/>
    </source>
</evidence>
<organism evidence="17">
    <name type="scientific">Marivirga arenosa</name>
    <dbReference type="NCBI Taxonomy" id="3059076"/>
    <lineage>
        <taxon>Bacteria</taxon>
        <taxon>Pseudomonadati</taxon>
        <taxon>Bacteroidota</taxon>
        <taxon>Cytophagia</taxon>
        <taxon>Cytophagales</taxon>
        <taxon>Marivirgaceae</taxon>
        <taxon>Marivirga</taxon>
    </lineage>
</organism>
<dbReference type="Pfam" id="PF01584">
    <property type="entry name" value="CheW"/>
    <property type="match status" value="1"/>
</dbReference>
<dbReference type="Pfam" id="PF02518">
    <property type="entry name" value="HATPase_c"/>
    <property type="match status" value="1"/>
</dbReference>
<dbReference type="SUPFAM" id="SSF50341">
    <property type="entry name" value="CheW-like"/>
    <property type="match status" value="1"/>
</dbReference>
<evidence type="ECO:0000256" key="11">
    <source>
        <dbReference type="ARBA" id="ARBA00035100"/>
    </source>
</evidence>
<evidence type="ECO:0000256" key="4">
    <source>
        <dbReference type="ARBA" id="ARBA00022500"/>
    </source>
</evidence>
<dbReference type="InterPro" id="IPR036061">
    <property type="entry name" value="CheW-like_dom_sf"/>
</dbReference>
<evidence type="ECO:0000256" key="2">
    <source>
        <dbReference type="ARBA" id="ARBA00012438"/>
    </source>
</evidence>